<dbReference type="Proteomes" id="UP000268908">
    <property type="component" value="Unassembled WGS sequence"/>
</dbReference>
<keyword evidence="1" id="KW-1133">Transmembrane helix</keyword>
<dbReference type="EMBL" id="RCCI01000008">
    <property type="protein sequence ID" value="RLJ62136.1"/>
    <property type="molecule type" value="Genomic_DNA"/>
</dbReference>
<keyword evidence="1" id="KW-0472">Membrane</keyword>
<dbReference type="InterPro" id="IPR009781">
    <property type="entry name" value="DUF1345"/>
</dbReference>
<feature type="transmembrane region" description="Helical" evidence="1">
    <location>
        <begin position="58"/>
        <end position="76"/>
    </location>
</feature>
<keyword evidence="1" id="KW-0812">Transmembrane</keyword>
<evidence type="ECO:0000256" key="1">
    <source>
        <dbReference type="SAM" id="Phobius"/>
    </source>
</evidence>
<evidence type="ECO:0000313" key="3">
    <source>
        <dbReference type="Proteomes" id="UP000268908"/>
    </source>
</evidence>
<feature type="transmembrane region" description="Helical" evidence="1">
    <location>
        <begin position="130"/>
        <end position="152"/>
    </location>
</feature>
<dbReference type="Pfam" id="PF07077">
    <property type="entry name" value="DUF1345"/>
    <property type="match status" value="1"/>
</dbReference>
<protein>
    <submittedName>
        <fullName evidence="2">Putative membrane protein</fullName>
    </submittedName>
</protein>
<evidence type="ECO:0000313" key="2">
    <source>
        <dbReference type="EMBL" id="RLJ62136.1"/>
    </source>
</evidence>
<sequence>MRDMAPSPDGLPREHARSLITKFWHQVRARPRLAVAGLTGTVTFLLLPPTMAFSTRALATWDIGAGLYLLLAWIMIHRSSVEHMRWRARIQDDGAAVVLVLTVAAAVASLAAIVLELSGLKGYAPTGQGFHVGLVAATFAASWLLVHTAFALHYAHVYYISSGTDVGSPLEFPRQDSPVYMDFLYFAMVIGMTSQTADVAIASTRMRRLAMAHGIVGFVFNTTLLALTVNIAAGLLG</sequence>
<feature type="transmembrane region" description="Helical" evidence="1">
    <location>
        <begin position="96"/>
        <end position="118"/>
    </location>
</feature>
<accession>A0A497X888</accession>
<name>A0A497X888_9PROT</name>
<organism evidence="2 3">
    <name type="scientific">Sulfurisoma sediminicola</name>
    <dbReference type="NCBI Taxonomy" id="1381557"/>
    <lineage>
        <taxon>Bacteria</taxon>
        <taxon>Pseudomonadati</taxon>
        <taxon>Pseudomonadota</taxon>
        <taxon>Betaproteobacteria</taxon>
        <taxon>Nitrosomonadales</taxon>
        <taxon>Sterolibacteriaceae</taxon>
        <taxon>Sulfurisoma</taxon>
    </lineage>
</organism>
<reference evidence="2 3" key="1">
    <citation type="submission" date="2018-10" db="EMBL/GenBank/DDBJ databases">
        <title>Genomic Encyclopedia of Type Strains, Phase IV (KMG-IV): sequencing the most valuable type-strain genomes for metagenomic binning, comparative biology and taxonomic classification.</title>
        <authorList>
            <person name="Goeker M."/>
        </authorList>
    </citation>
    <scope>NUCLEOTIDE SEQUENCE [LARGE SCALE GENOMIC DNA]</scope>
    <source>
        <strain evidence="2 3">DSM 26916</strain>
    </source>
</reference>
<comment type="caution">
    <text evidence="2">The sequence shown here is derived from an EMBL/GenBank/DDBJ whole genome shotgun (WGS) entry which is preliminary data.</text>
</comment>
<dbReference type="AlphaFoldDB" id="A0A497X888"/>
<proteinExistence type="predicted"/>
<feature type="transmembrane region" description="Helical" evidence="1">
    <location>
        <begin position="215"/>
        <end position="236"/>
    </location>
</feature>
<keyword evidence="3" id="KW-1185">Reference proteome</keyword>
<feature type="transmembrane region" description="Helical" evidence="1">
    <location>
        <begin position="33"/>
        <end position="52"/>
    </location>
</feature>
<gene>
    <name evidence="2" type="ORF">DFR35_2779</name>
</gene>